<comment type="caution">
    <text evidence="1">The sequence shown here is derived from an EMBL/GenBank/DDBJ whole genome shotgun (WGS) entry which is preliminary data.</text>
</comment>
<dbReference type="Proteomes" id="UP000805704">
    <property type="component" value="Chromosome 16"/>
</dbReference>
<reference evidence="1" key="1">
    <citation type="submission" date="2020-04" db="EMBL/GenBank/DDBJ databases">
        <title>A chromosome-scale assembly and high-density genetic map of the yellow drum (Nibea albiflora) genome.</title>
        <authorList>
            <person name="Xu D."/>
            <person name="Zhang W."/>
            <person name="Chen R."/>
            <person name="Tan P."/>
            <person name="Wang L."/>
            <person name="Song H."/>
            <person name="Tian L."/>
            <person name="Zhu Q."/>
            <person name="Wang B."/>
        </authorList>
    </citation>
    <scope>NUCLEOTIDE SEQUENCE</scope>
    <source>
        <strain evidence="1">ZJHYS-2018</strain>
    </source>
</reference>
<gene>
    <name evidence="1" type="ORF">GBF38_013958</name>
</gene>
<evidence type="ECO:0000313" key="2">
    <source>
        <dbReference type="Proteomes" id="UP000805704"/>
    </source>
</evidence>
<keyword evidence="2" id="KW-1185">Reference proteome</keyword>
<organism evidence="1 2">
    <name type="scientific">Nibea albiflora</name>
    <name type="common">Yellow drum</name>
    <name type="synonym">Corvina albiflora</name>
    <dbReference type="NCBI Taxonomy" id="240163"/>
    <lineage>
        <taxon>Eukaryota</taxon>
        <taxon>Metazoa</taxon>
        <taxon>Chordata</taxon>
        <taxon>Craniata</taxon>
        <taxon>Vertebrata</taxon>
        <taxon>Euteleostomi</taxon>
        <taxon>Actinopterygii</taxon>
        <taxon>Neopterygii</taxon>
        <taxon>Teleostei</taxon>
        <taxon>Neoteleostei</taxon>
        <taxon>Acanthomorphata</taxon>
        <taxon>Eupercaria</taxon>
        <taxon>Sciaenidae</taxon>
        <taxon>Nibea</taxon>
    </lineage>
</organism>
<evidence type="ECO:0000313" key="1">
    <source>
        <dbReference type="EMBL" id="KAG8009891.1"/>
    </source>
</evidence>
<dbReference type="EMBL" id="CM024804">
    <property type="protein sequence ID" value="KAG8009891.1"/>
    <property type="molecule type" value="Genomic_DNA"/>
</dbReference>
<sequence length="107" mass="11557">MKASSRSHHQGYGNLGPASGGYLPPMSTAERRSGKRTYPLPGTTHDPWHLPRKSTGQYPHCSREQGKRARCLVQTHDGRLASVTVPSAWAGHRREGGGGLAQGTGNW</sequence>
<protein>
    <submittedName>
        <fullName evidence="1">Uncharacterized protein</fullName>
    </submittedName>
</protein>
<accession>A0ACB7FA21</accession>
<proteinExistence type="predicted"/>
<name>A0ACB7FA21_NIBAL</name>